<dbReference type="GO" id="GO:0030332">
    <property type="term" value="F:cyclin binding"/>
    <property type="evidence" value="ECO:0007669"/>
    <property type="project" value="TreeGrafter"/>
</dbReference>
<dbReference type="Proteomes" id="UP000077521">
    <property type="component" value="Unassembled WGS sequence"/>
</dbReference>
<dbReference type="EC" id="2.7.11.22" evidence="2"/>
<evidence type="ECO:0000259" key="10">
    <source>
        <dbReference type="PROSITE" id="PS50011"/>
    </source>
</evidence>
<dbReference type="Pfam" id="PF00069">
    <property type="entry name" value="Pkinase"/>
    <property type="match status" value="1"/>
</dbReference>
<feature type="region of interest" description="Disordered" evidence="9">
    <location>
        <begin position="153"/>
        <end position="189"/>
    </location>
</feature>
<dbReference type="Gene3D" id="1.10.510.10">
    <property type="entry name" value="Transferase(Phosphotransferase) domain 1"/>
    <property type="match status" value="1"/>
</dbReference>
<sequence>LKLDAGFDNATARRTLFRGALYGRLTFPLDPQVLPEYDEFYELMDVDQETDGLPVRQASPSPLHELPILPRAECGVSPFDLGAVDVRVDVGVGADSPVDDTMEQRLFSHVSVGTSRSRSPSPIPPDPSIDPDQDMADVSCSCTQRTTLDVATSPLQRPFDPPKRTPIDVATSPLQRPFDPPKRTPIDVATSPLQRPIDIPVWTRTSAPNTASHENPTGQGLETSSFKVPVSWTTFDRYERIAQISGGTHGKIYKARDQLTGGTVVVKWAPCDNGWPPNTMMREISALRHSRHSNIIYLLAVLYDTRSVGIVMAQAQQDLKTAITSMRPGTISVGIAKLYISQLLDGLRYLHETRRIVHLDLKPENILLNQDHRLRIADFGLARPIGAAGRQRTVVTMAYRAPEVFFRTTEFSEAVDIFAVGVIIAEMVGGVPWAHHVWQPFPCFQQMLNTLGCPDGELWPGSDLLPGVWFGEDWQADEPSSLARPGYRRFEPRPRLMDFPCRMDDSSDLAKMVSEILVLDPCKRPTAKSLKRHSAFINDPKPAKFGTLPLVKESHRAAT</sequence>
<dbReference type="AlphaFoldDB" id="A0A8T8SB71"/>
<comment type="similarity">
    <text evidence="1">Belongs to the protein kinase superfamily. CMGC Ser/Thr protein kinase family. CDC2/CDKX subfamily.</text>
</comment>
<dbReference type="GO" id="GO:0007165">
    <property type="term" value="P:signal transduction"/>
    <property type="evidence" value="ECO:0007669"/>
    <property type="project" value="TreeGrafter"/>
</dbReference>
<evidence type="ECO:0000256" key="5">
    <source>
        <dbReference type="ARBA" id="ARBA00022741"/>
    </source>
</evidence>
<dbReference type="InterPro" id="IPR011009">
    <property type="entry name" value="Kinase-like_dom_sf"/>
</dbReference>
<keyword evidence="3" id="KW-0723">Serine/threonine-protein kinase</keyword>
<name>A0A8T8SB71_9BASI</name>
<evidence type="ECO:0000256" key="4">
    <source>
        <dbReference type="ARBA" id="ARBA00022679"/>
    </source>
</evidence>
<dbReference type="PROSITE" id="PS50011">
    <property type="entry name" value="PROTEIN_KINASE_DOM"/>
    <property type="match status" value="1"/>
</dbReference>
<evidence type="ECO:0000256" key="9">
    <source>
        <dbReference type="SAM" id="MobiDB-lite"/>
    </source>
</evidence>
<evidence type="ECO:0000256" key="7">
    <source>
        <dbReference type="ARBA" id="ARBA00022840"/>
    </source>
</evidence>
<accession>A0A8T8SB71</accession>
<dbReference type="InterPro" id="IPR000719">
    <property type="entry name" value="Prot_kinase_dom"/>
</dbReference>
<evidence type="ECO:0000256" key="8">
    <source>
        <dbReference type="ARBA" id="ARBA00039266"/>
    </source>
</evidence>
<dbReference type="GO" id="GO:0000307">
    <property type="term" value="C:cyclin-dependent protein kinase holoenzyme complex"/>
    <property type="evidence" value="ECO:0007669"/>
    <property type="project" value="TreeGrafter"/>
</dbReference>
<dbReference type="GO" id="GO:0000082">
    <property type="term" value="P:G1/S transition of mitotic cell cycle"/>
    <property type="evidence" value="ECO:0007669"/>
    <property type="project" value="TreeGrafter"/>
</dbReference>
<keyword evidence="12" id="KW-1185">Reference proteome</keyword>
<dbReference type="InterPro" id="IPR008271">
    <property type="entry name" value="Ser/Thr_kinase_AS"/>
</dbReference>
<keyword evidence="5" id="KW-0547">Nucleotide-binding</keyword>
<feature type="domain" description="Protein kinase" evidence="10">
    <location>
        <begin position="238"/>
        <end position="536"/>
    </location>
</feature>
<evidence type="ECO:0000256" key="3">
    <source>
        <dbReference type="ARBA" id="ARBA00022527"/>
    </source>
</evidence>
<feature type="non-terminal residue" evidence="11">
    <location>
        <position position="1"/>
    </location>
</feature>
<dbReference type="InterPro" id="IPR050108">
    <property type="entry name" value="CDK"/>
</dbReference>
<keyword evidence="6" id="KW-0418">Kinase</keyword>
<dbReference type="GO" id="GO:0010389">
    <property type="term" value="P:regulation of G2/M transition of mitotic cell cycle"/>
    <property type="evidence" value="ECO:0007669"/>
    <property type="project" value="TreeGrafter"/>
</dbReference>
<dbReference type="SUPFAM" id="SSF56112">
    <property type="entry name" value="Protein kinase-like (PK-like)"/>
    <property type="match status" value="1"/>
</dbReference>
<gene>
    <name evidence="11" type="ORF">A4X13_0g9145</name>
</gene>
<dbReference type="GO" id="GO:0005524">
    <property type="term" value="F:ATP binding"/>
    <property type="evidence" value="ECO:0007669"/>
    <property type="project" value="UniProtKB-KW"/>
</dbReference>
<keyword evidence="4" id="KW-0808">Transferase</keyword>
<dbReference type="GO" id="GO:0004693">
    <property type="term" value="F:cyclin-dependent protein serine/threonine kinase activity"/>
    <property type="evidence" value="ECO:0007669"/>
    <property type="project" value="UniProtKB-EC"/>
</dbReference>
<dbReference type="Gene3D" id="3.30.200.20">
    <property type="entry name" value="Phosphorylase Kinase, domain 1"/>
    <property type="match status" value="1"/>
</dbReference>
<evidence type="ECO:0000256" key="1">
    <source>
        <dbReference type="ARBA" id="ARBA00006485"/>
    </source>
</evidence>
<proteinExistence type="inferred from homology"/>
<organism evidence="11 12">
    <name type="scientific">Tilletia indica</name>
    <dbReference type="NCBI Taxonomy" id="43049"/>
    <lineage>
        <taxon>Eukaryota</taxon>
        <taxon>Fungi</taxon>
        <taxon>Dikarya</taxon>
        <taxon>Basidiomycota</taxon>
        <taxon>Ustilaginomycotina</taxon>
        <taxon>Exobasidiomycetes</taxon>
        <taxon>Tilletiales</taxon>
        <taxon>Tilletiaceae</taxon>
        <taxon>Tilletia</taxon>
    </lineage>
</organism>
<dbReference type="PROSITE" id="PS00108">
    <property type="entry name" value="PROTEIN_KINASE_ST"/>
    <property type="match status" value="1"/>
</dbReference>
<dbReference type="GO" id="GO:0005634">
    <property type="term" value="C:nucleus"/>
    <property type="evidence" value="ECO:0007669"/>
    <property type="project" value="TreeGrafter"/>
</dbReference>
<dbReference type="GO" id="GO:0010468">
    <property type="term" value="P:regulation of gene expression"/>
    <property type="evidence" value="ECO:0007669"/>
    <property type="project" value="TreeGrafter"/>
</dbReference>
<dbReference type="EMBL" id="LWDF02002210">
    <property type="protein sequence ID" value="KAE8236465.1"/>
    <property type="molecule type" value="Genomic_DNA"/>
</dbReference>
<reference evidence="11" key="2">
    <citation type="journal article" date="2019" name="IMA Fungus">
        <title>Genome sequencing and comparison of five Tilletia species to identify candidate genes for the detection of regulated species infecting wheat.</title>
        <authorList>
            <person name="Nguyen H.D.T."/>
            <person name="Sultana T."/>
            <person name="Kesanakurti P."/>
            <person name="Hambleton S."/>
        </authorList>
    </citation>
    <scope>NUCLEOTIDE SEQUENCE</scope>
    <source>
        <strain evidence="11">DAOMC 236416</strain>
    </source>
</reference>
<dbReference type="SMART" id="SM00220">
    <property type="entry name" value="S_TKc"/>
    <property type="match status" value="1"/>
</dbReference>
<protein>
    <recommendedName>
        <fullName evidence="8">Cyclin-dependent kinase 1</fullName>
        <ecNumber evidence="2">2.7.11.22</ecNumber>
    </recommendedName>
</protein>
<dbReference type="PANTHER" id="PTHR24056:SF254">
    <property type="entry name" value="CYCLIN-DEPENDENT KINASE 2"/>
    <property type="match status" value="1"/>
</dbReference>
<dbReference type="GO" id="GO:0005737">
    <property type="term" value="C:cytoplasm"/>
    <property type="evidence" value="ECO:0007669"/>
    <property type="project" value="TreeGrafter"/>
</dbReference>
<evidence type="ECO:0000256" key="2">
    <source>
        <dbReference type="ARBA" id="ARBA00012425"/>
    </source>
</evidence>
<evidence type="ECO:0000313" key="12">
    <source>
        <dbReference type="Proteomes" id="UP000077521"/>
    </source>
</evidence>
<reference evidence="11" key="1">
    <citation type="submission" date="2016-04" db="EMBL/GenBank/DDBJ databases">
        <authorList>
            <person name="Nguyen H.D."/>
            <person name="Samba Siva P."/>
            <person name="Cullis J."/>
            <person name="Levesque C.A."/>
            <person name="Hambleton S."/>
        </authorList>
    </citation>
    <scope>NUCLEOTIDE SEQUENCE</scope>
    <source>
        <strain evidence="11">DAOMC 236416</strain>
    </source>
</reference>
<evidence type="ECO:0000313" key="11">
    <source>
        <dbReference type="EMBL" id="KAE8236465.1"/>
    </source>
</evidence>
<dbReference type="PANTHER" id="PTHR24056">
    <property type="entry name" value="CELL DIVISION PROTEIN KINASE"/>
    <property type="match status" value="1"/>
</dbReference>
<keyword evidence="7" id="KW-0067">ATP-binding</keyword>
<evidence type="ECO:0000256" key="6">
    <source>
        <dbReference type="ARBA" id="ARBA00022777"/>
    </source>
</evidence>
<comment type="caution">
    <text evidence="11">The sequence shown here is derived from an EMBL/GenBank/DDBJ whole genome shotgun (WGS) entry which is preliminary data.</text>
</comment>
<feature type="region of interest" description="Disordered" evidence="9">
    <location>
        <begin position="110"/>
        <end position="136"/>
    </location>
</feature>